<evidence type="ECO:0000259" key="3">
    <source>
        <dbReference type="Pfam" id="PF25871"/>
    </source>
</evidence>
<name>A0AAN7YLZ8_9PEZI</name>
<evidence type="ECO:0000313" key="4">
    <source>
        <dbReference type="EMBL" id="KAK5105681.1"/>
    </source>
</evidence>
<evidence type="ECO:0000256" key="1">
    <source>
        <dbReference type="SAM" id="MobiDB-lite"/>
    </source>
</evidence>
<dbReference type="EMBL" id="JAVRRL010000170">
    <property type="protein sequence ID" value="KAK5105681.1"/>
    <property type="molecule type" value="Genomic_DNA"/>
</dbReference>
<dbReference type="PANTHER" id="PTHR36855">
    <property type="entry name" value="CHROMOSOME 10, WHOLE GENOME SHOTGUN SEQUENCE"/>
    <property type="match status" value="1"/>
</dbReference>
<organism evidence="4 5">
    <name type="scientific">Meristemomyces frigidus</name>
    <dbReference type="NCBI Taxonomy" id="1508187"/>
    <lineage>
        <taxon>Eukaryota</taxon>
        <taxon>Fungi</taxon>
        <taxon>Dikarya</taxon>
        <taxon>Ascomycota</taxon>
        <taxon>Pezizomycotina</taxon>
        <taxon>Dothideomycetes</taxon>
        <taxon>Dothideomycetidae</taxon>
        <taxon>Mycosphaerellales</taxon>
        <taxon>Teratosphaeriaceae</taxon>
        <taxon>Meristemomyces</taxon>
    </lineage>
</organism>
<accession>A0AAN7YLZ8</accession>
<comment type="caution">
    <text evidence="4">The sequence shown here is derived from an EMBL/GenBank/DDBJ whole genome shotgun (WGS) entry which is preliminary data.</text>
</comment>
<dbReference type="AlphaFoldDB" id="A0AAN7YLZ8"/>
<dbReference type="PANTHER" id="PTHR36855:SF1">
    <property type="entry name" value="PEROXISOME MEMBRANE ANCHOR PROTEIN PEX14P N-TERMINAL DOMAIN-CONTAINING PROTEIN"/>
    <property type="match status" value="1"/>
</dbReference>
<evidence type="ECO:0000313" key="5">
    <source>
        <dbReference type="Proteomes" id="UP001310890"/>
    </source>
</evidence>
<dbReference type="Proteomes" id="UP001310890">
    <property type="component" value="Unassembled WGS sequence"/>
</dbReference>
<feature type="compositionally biased region" description="Polar residues" evidence="1">
    <location>
        <begin position="84"/>
        <end position="100"/>
    </location>
</feature>
<dbReference type="InterPro" id="IPR058841">
    <property type="entry name" value="HTH_76"/>
</dbReference>
<proteinExistence type="predicted"/>
<dbReference type="InterPro" id="IPR040554">
    <property type="entry name" value="KPWE_PEX14_dom"/>
</dbReference>
<sequence length="183" mass="20181">MSVQVTDRQDGGLSNLTFLFRQLDAYPWEQDEEFQGGLRAILGSVQDPEQVNRITTRAKCYYYARKAGTSVDFEGYWHWRQSAQQPHNHANGSSATNGRDITTLKEGYSGGSGMSDAPKPPSFADICALIADGKPIPGIKDIPDTILDGQASDSLAQRRIKPWERNATSATVDAGEQRASWMK</sequence>
<dbReference type="Pfam" id="PF17733">
    <property type="entry name" value="KPWE_dom"/>
    <property type="match status" value="1"/>
</dbReference>
<reference evidence="4" key="1">
    <citation type="submission" date="2023-08" db="EMBL/GenBank/DDBJ databases">
        <title>Black Yeasts Isolated from many extreme environments.</title>
        <authorList>
            <person name="Coleine C."/>
            <person name="Stajich J.E."/>
            <person name="Selbmann L."/>
        </authorList>
    </citation>
    <scope>NUCLEOTIDE SEQUENCE</scope>
    <source>
        <strain evidence="4">CCFEE 5401</strain>
    </source>
</reference>
<protein>
    <submittedName>
        <fullName evidence="4">Uncharacterized protein</fullName>
    </submittedName>
</protein>
<gene>
    <name evidence="4" type="ORF">LTR62_002493</name>
</gene>
<feature type="region of interest" description="Disordered" evidence="1">
    <location>
        <begin position="84"/>
        <end position="117"/>
    </location>
</feature>
<evidence type="ECO:0000259" key="2">
    <source>
        <dbReference type="Pfam" id="PF17733"/>
    </source>
</evidence>
<dbReference type="Pfam" id="PF25871">
    <property type="entry name" value="HTH_76"/>
    <property type="match status" value="1"/>
</dbReference>
<feature type="domain" description="Peroxisomal membrane protein PEX14-like KPWE" evidence="2">
    <location>
        <begin position="118"/>
        <end position="165"/>
    </location>
</feature>
<feature type="domain" description="PEX14-like helix-turn-helix" evidence="3">
    <location>
        <begin position="19"/>
        <end position="83"/>
    </location>
</feature>